<feature type="compositionally biased region" description="Basic and acidic residues" evidence="1">
    <location>
        <begin position="25"/>
        <end position="49"/>
    </location>
</feature>
<dbReference type="EMBL" id="JANIAA010000109">
    <property type="protein sequence ID" value="MCQ8195530.1"/>
    <property type="molecule type" value="Genomic_DNA"/>
</dbReference>
<evidence type="ECO:0000313" key="2">
    <source>
        <dbReference type="EMBL" id="MCQ8195530.1"/>
    </source>
</evidence>
<keyword evidence="3" id="KW-1185">Reference proteome</keyword>
<organism evidence="2 3">
    <name type="scientific">Streptomyces rugosispiralis</name>
    <dbReference type="NCBI Taxonomy" id="2967341"/>
    <lineage>
        <taxon>Bacteria</taxon>
        <taxon>Bacillati</taxon>
        <taxon>Actinomycetota</taxon>
        <taxon>Actinomycetes</taxon>
        <taxon>Kitasatosporales</taxon>
        <taxon>Streptomycetaceae</taxon>
        <taxon>Streptomyces</taxon>
    </lineage>
</organism>
<feature type="region of interest" description="Disordered" evidence="1">
    <location>
        <begin position="1"/>
        <end position="97"/>
    </location>
</feature>
<feature type="compositionally biased region" description="Basic and acidic residues" evidence="1">
    <location>
        <begin position="60"/>
        <end position="74"/>
    </location>
</feature>
<evidence type="ECO:0000313" key="3">
    <source>
        <dbReference type="Proteomes" id="UP001204746"/>
    </source>
</evidence>
<proteinExistence type="predicted"/>
<evidence type="ECO:0000256" key="1">
    <source>
        <dbReference type="SAM" id="MobiDB-lite"/>
    </source>
</evidence>
<dbReference type="Proteomes" id="UP001204746">
    <property type="component" value="Unassembled WGS sequence"/>
</dbReference>
<gene>
    <name evidence="2" type="ORF">NP777_46455</name>
</gene>
<comment type="caution">
    <text evidence="2">The sequence shown here is derived from an EMBL/GenBank/DDBJ whole genome shotgun (WGS) entry which is preliminary data.</text>
</comment>
<name>A0ABT1VDR3_9ACTN</name>
<protein>
    <submittedName>
        <fullName evidence="2">Uncharacterized protein</fullName>
    </submittedName>
</protein>
<reference evidence="2 3" key="1">
    <citation type="submission" date="2022-07" db="EMBL/GenBank/DDBJ databases">
        <authorList>
            <person name="Phongsopitanun W."/>
            <person name="Tanasupawat S."/>
        </authorList>
    </citation>
    <scope>NUCLEOTIDE SEQUENCE [LARGE SCALE GENOMIC DNA]</scope>
    <source>
        <strain evidence="2 3">RCU-064</strain>
    </source>
</reference>
<dbReference type="RefSeq" id="WP_256656252.1">
    <property type="nucleotide sequence ID" value="NZ_JANIAA010000109.1"/>
</dbReference>
<sequence>MPGGSFPLPAPSRYQGDRPWTPEGHQADRRREQLTGQDTDRAPCDETFERQPASSGQDAHGADVRGGRGVDGEGVRGVNGEEGTGWARRPAGRTARA</sequence>
<accession>A0ABT1VDR3</accession>